<dbReference type="GO" id="GO:0005737">
    <property type="term" value="C:cytoplasm"/>
    <property type="evidence" value="ECO:0007669"/>
    <property type="project" value="InterPro"/>
</dbReference>
<dbReference type="InterPro" id="IPR010138">
    <property type="entry name" value="UDP-diacylglucosamine_Hdrlase"/>
</dbReference>
<dbReference type="NCBIfam" id="NF003743">
    <property type="entry name" value="PRK05340.1"/>
    <property type="match status" value="1"/>
</dbReference>
<keyword evidence="7 10" id="KW-0443">Lipid metabolism</keyword>
<comment type="similarity">
    <text evidence="10">Belongs to the LpxH family.</text>
</comment>
<keyword evidence="6 10" id="KW-0378">Hydrolase</keyword>
<organism evidence="12 13">
    <name type="scientific">Pseudidiomarina woesei</name>
    <dbReference type="NCBI Taxonomy" id="1381080"/>
    <lineage>
        <taxon>Bacteria</taxon>
        <taxon>Pseudomonadati</taxon>
        <taxon>Pseudomonadota</taxon>
        <taxon>Gammaproteobacteria</taxon>
        <taxon>Alteromonadales</taxon>
        <taxon>Idiomarinaceae</taxon>
        <taxon>Pseudidiomarina</taxon>
    </lineage>
</organism>
<dbReference type="OrthoDB" id="9783283at2"/>
<evidence type="ECO:0000256" key="6">
    <source>
        <dbReference type="ARBA" id="ARBA00022801"/>
    </source>
</evidence>
<keyword evidence="4 10" id="KW-0441">Lipid A biosynthesis</keyword>
<dbReference type="InterPro" id="IPR043461">
    <property type="entry name" value="LpxH-like"/>
</dbReference>
<dbReference type="EC" id="3.6.1.54" evidence="10"/>
<dbReference type="PANTHER" id="PTHR34990">
    <property type="entry name" value="UDP-2,3-DIACYLGLUCOSAMINE HYDROLASE-RELATED"/>
    <property type="match status" value="1"/>
</dbReference>
<comment type="function">
    <text evidence="10">Hydrolyzes the pyrophosphate bond of UDP-2,3-diacylglucosamine to yield 2,3-diacylglucosamine 1-phosphate (lipid X) and UMP by catalyzing the attack of water at the alpha-P atom. Involved in the biosynthesis of lipid A, a phosphorylated glycolipid that anchors the lipopolysaccharide to the outer membrane of the cell.</text>
</comment>
<feature type="binding site" evidence="10">
    <location>
        <position position="10"/>
    </location>
    <ligand>
        <name>Mn(2+)</name>
        <dbReference type="ChEBI" id="CHEBI:29035"/>
        <label>1</label>
    </ligand>
</feature>
<evidence type="ECO:0000256" key="2">
    <source>
        <dbReference type="ARBA" id="ARBA00022516"/>
    </source>
</evidence>
<evidence type="ECO:0000256" key="1">
    <source>
        <dbReference type="ARBA" id="ARBA00022475"/>
    </source>
</evidence>
<comment type="pathway">
    <text evidence="10">Glycolipid biosynthesis; lipid IV(A) biosynthesis; lipid IV(A) from (3R)-3-hydroxytetradecanoyl-[acyl-carrier-protein] and UDP-N-acetyl-alpha-D-glucosamine: step 4/6.</text>
</comment>
<name>A0A0K6GY12_9GAMM</name>
<keyword evidence="3 10" id="KW-0997">Cell inner membrane</keyword>
<keyword evidence="2 10" id="KW-0444">Lipid biosynthesis</keyword>
<dbReference type="CDD" id="cd07398">
    <property type="entry name" value="MPP_YbbF-LpxH"/>
    <property type="match status" value="1"/>
</dbReference>
<feature type="binding site" evidence="10">
    <location>
        <position position="41"/>
    </location>
    <ligand>
        <name>Mn(2+)</name>
        <dbReference type="ChEBI" id="CHEBI:29035"/>
        <label>2</label>
    </ligand>
</feature>
<evidence type="ECO:0000313" key="12">
    <source>
        <dbReference type="EMBL" id="CUA83617.1"/>
    </source>
</evidence>
<evidence type="ECO:0000313" key="13">
    <source>
        <dbReference type="Proteomes" id="UP000182598"/>
    </source>
</evidence>
<comment type="subcellular location">
    <subcellularLocation>
        <location evidence="10">Cell inner membrane</location>
        <topology evidence="10">Peripheral membrane protein</topology>
        <orientation evidence="10">Cytoplasmic side</orientation>
    </subcellularLocation>
</comment>
<evidence type="ECO:0000256" key="8">
    <source>
        <dbReference type="ARBA" id="ARBA00023136"/>
    </source>
</evidence>
<keyword evidence="5 10" id="KW-0479">Metal-binding</keyword>
<comment type="catalytic activity">
    <reaction evidence="10">
        <text>UDP-2-N,3-O-bis[(3R)-3-hydroxytetradecanoyl]-alpha-D-glucosamine + H2O = 2-N,3-O-bis[(3R)-3-hydroxytetradecanoyl]-alpha-D-glucosaminyl 1-phosphate + UMP + 2 H(+)</text>
        <dbReference type="Rhea" id="RHEA:25213"/>
        <dbReference type="ChEBI" id="CHEBI:15377"/>
        <dbReference type="ChEBI" id="CHEBI:15378"/>
        <dbReference type="ChEBI" id="CHEBI:57865"/>
        <dbReference type="ChEBI" id="CHEBI:57957"/>
        <dbReference type="ChEBI" id="CHEBI:78847"/>
        <dbReference type="EC" id="3.6.1.54"/>
    </reaction>
</comment>
<dbReference type="UniPathway" id="UPA00359">
    <property type="reaction ID" value="UER00480"/>
</dbReference>
<evidence type="ECO:0000259" key="11">
    <source>
        <dbReference type="Pfam" id="PF00149"/>
    </source>
</evidence>
<feature type="binding site" evidence="10">
    <location>
        <position position="114"/>
    </location>
    <ligand>
        <name>Mn(2+)</name>
        <dbReference type="ChEBI" id="CHEBI:29035"/>
        <label>2</label>
    </ligand>
</feature>
<feature type="binding site" evidence="10">
    <location>
        <position position="8"/>
    </location>
    <ligand>
        <name>Mn(2+)</name>
        <dbReference type="ChEBI" id="CHEBI:29035"/>
        <label>1</label>
    </ligand>
</feature>
<feature type="domain" description="Calcineurin-like phosphoesterase" evidence="11">
    <location>
        <begin position="2"/>
        <end position="201"/>
    </location>
</feature>
<dbReference type="RefSeq" id="WP_055438357.1">
    <property type="nucleotide sequence ID" value="NZ_CYHB01000001.1"/>
</dbReference>
<dbReference type="InterPro" id="IPR029052">
    <property type="entry name" value="Metallo-depent_PP-like"/>
</dbReference>
<comment type="caution">
    <text evidence="10">Lacks conserved residue(s) required for the propagation of feature annotation.</text>
</comment>
<accession>A0A0K6GY12</accession>
<dbReference type="GO" id="GO:0008758">
    <property type="term" value="F:UDP-2,3-diacylglucosamine hydrolase activity"/>
    <property type="evidence" value="ECO:0007669"/>
    <property type="project" value="UniProtKB-UniRule"/>
</dbReference>
<reference evidence="13" key="1">
    <citation type="submission" date="2015-08" db="EMBL/GenBank/DDBJ databases">
        <authorList>
            <person name="Varghese N."/>
        </authorList>
    </citation>
    <scope>NUCLEOTIDE SEQUENCE [LARGE SCALE GENOMIC DNA]</scope>
    <source>
        <strain evidence="13">DSM 27808</strain>
    </source>
</reference>
<feature type="binding site" evidence="10">
    <location>
        <position position="41"/>
    </location>
    <ligand>
        <name>Mn(2+)</name>
        <dbReference type="ChEBI" id="CHEBI:29035"/>
        <label>1</label>
    </ligand>
</feature>
<evidence type="ECO:0000256" key="9">
    <source>
        <dbReference type="ARBA" id="ARBA00023211"/>
    </source>
</evidence>
<dbReference type="EMBL" id="CYHB01000001">
    <property type="protein sequence ID" value="CUA83617.1"/>
    <property type="molecule type" value="Genomic_DNA"/>
</dbReference>
<dbReference type="PANTHER" id="PTHR34990:SF1">
    <property type="entry name" value="UDP-2,3-DIACYLGLUCOSAMINE HYDROLASE"/>
    <property type="match status" value="1"/>
</dbReference>
<dbReference type="AlphaFoldDB" id="A0A0K6GY12"/>
<sequence length="255" mass="28801">MATWFISDLHLSPARPDITALFERFLQEQAASADALYILGDLFDAWIGDDDASAFVQQMQQALHTLTASGVPVYFMAGNRDFLIGQQFSQLTGVRLLPEPSVVDLYGKQTLLLHGDTLCTDDKSYQRFRKVIRWRPLQKLLLALPLSWRMGIANKLRASSKTQKPLTEQQLRIMDVNEHAVREAFVSHDVQYLIHGHTHRPAVHQHRLPNGELAERIVLGDWYSQSSYLKVTANKRALTFASDSSNGTTTVEAKL</sequence>
<keyword evidence="1 10" id="KW-1003">Cell membrane</keyword>
<dbReference type="GO" id="GO:0009245">
    <property type="term" value="P:lipid A biosynthetic process"/>
    <property type="evidence" value="ECO:0007669"/>
    <property type="project" value="UniProtKB-UniRule"/>
</dbReference>
<evidence type="ECO:0000256" key="3">
    <source>
        <dbReference type="ARBA" id="ARBA00022519"/>
    </source>
</evidence>
<feature type="binding site" evidence="10">
    <location>
        <position position="199"/>
    </location>
    <ligand>
        <name>Mn(2+)</name>
        <dbReference type="ChEBI" id="CHEBI:29035"/>
        <label>1</label>
    </ligand>
</feature>
<dbReference type="Gene3D" id="3.60.21.10">
    <property type="match status" value="1"/>
</dbReference>
<keyword evidence="8 10" id="KW-0472">Membrane</keyword>
<dbReference type="Proteomes" id="UP000182598">
    <property type="component" value="Unassembled WGS sequence"/>
</dbReference>
<comment type="cofactor">
    <cofactor evidence="10">
        <name>Mn(2+)</name>
        <dbReference type="ChEBI" id="CHEBI:29035"/>
    </cofactor>
    <text evidence="10">Binds 2 Mn(2+) ions per subunit in a binuclear metal center.</text>
</comment>
<dbReference type="GO" id="GO:0030145">
    <property type="term" value="F:manganese ion binding"/>
    <property type="evidence" value="ECO:0007669"/>
    <property type="project" value="UniProtKB-UniRule"/>
</dbReference>
<keyword evidence="13" id="KW-1185">Reference proteome</keyword>
<dbReference type="SUPFAM" id="SSF56300">
    <property type="entry name" value="Metallo-dependent phosphatases"/>
    <property type="match status" value="1"/>
</dbReference>
<feature type="binding site" evidence="10">
    <location>
        <position position="160"/>
    </location>
    <ligand>
        <name>substrate</name>
    </ligand>
</feature>
<feature type="binding site" evidence="10">
    <location>
        <position position="164"/>
    </location>
    <ligand>
        <name>substrate</name>
    </ligand>
</feature>
<evidence type="ECO:0000256" key="7">
    <source>
        <dbReference type="ARBA" id="ARBA00023098"/>
    </source>
</evidence>
<evidence type="ECO:0000256" key="5">
    <source>
        <dbReference type="ARBA" id="ARBA00022723"/>
    </source>
</evidence>
<feature type="binding site" evidence="10">
    <location>
        <position position="122"/>
    </location>
    <ligand>
        <name>substrate</name>
    </ligand>
</feature>
<dbReference type="NCBIfam" id="TIGR01854">
    <property type="entry name" value="lipid_A_lpxH"/>
    <property type="match status" value="1"/>
</dbReference>
<dbReference type="GO" id="GO:0019897">
    <property type="term" value="C:extrinsic component of plasma membrane"/>
    <property type="evidence" value="ECO:0007669"/>
    <property type="project" value="UniProtKB-UniRule"/>
</dbReference>
<evidence type="ECO:0000256" key="4">
    <source>
        <dbReference type="ARBA" id="ARBA00022556"/>
    </source>
</evidence>
<dbReference type="HAMAP" id="MF_00575">
    <property type="entry name" value="LpxH"/>
    <property type="match status" value="1"/>
</dbReference>
<feature type="binding site" evidence="10">
    <location>
        <position position="197"/>
    </location>
    <ligand>
        <name>substrate</name>
    </ligand>
</feature>
<evidence type="ECO:0000256" key="10">
    <source>
        <dbReference type="HAMAP-Rule" id="MF_00575"/>
    </source>
</evidence>
<dbReference type="InterPro" id="IPR004843">
    <property type="entry name" value="Calcineurin-like_PHP"/>
</dbReference>
<feature type="binding site" evidence="10">
    <location>
        <position position="79"/>
    </location>
    <ligand>
        <name>Mn(2+)</name>
        <dbReference type="ChEBI" id="CHEBI:29035"/>
        <label>2</label>
    </ligand>
</feature>
<protein>
    <recommendedName>
        <fullName evidence="10">UDP-2,3-diacylglucosamine hydrolase</fullName>
        <ecNumber evidence="10">3.6.1.54</ecNumber>
    </recommendedName>
    <alternativeName>
        <fullName evidence="10">UDP-2,3-diacylglucosamine diphosphatase</fullName>
    </alternativeName>
</protein>
<feature type="binding site" evidence="10">
    <location>
        <begin position="79"/>
        <end position="80"/>
    </location>
    <ligand>
        <name>substrate</name>
    </ligand>
</feature>
<gene>
    <name evidence="10" type="primary">lpxH</name>
    <name evidence="12" type="ORF">Ga0061064_0700</name>
</gene>
<proteinExistence type="inferred from homology"/>
<feature type="binding site" evidence="10">
    <location>
        <position position="197"/>
    </location>
    <ligand>
        <name>Mn(2+)</name>
        <dbReference type="ChEBI" id="CHEBI:29035"/>
        <label>2</label>
    </ligand>
</feature>
<dbReference type="Pfam" id="PF00149">
    <property type="entry name" value="Metallophos"/>
    <property type="match status" value="1"/>
</dbReference>
<keyword evidence="9 10" id="KW-0464">Manganese</keyword>